<gene>
    <name evidence="3" type="ORF">CEUSTIGMA_g7834.t1</name>
</gene>
<reference evidence="3 4" key="1">
    <citation type="submission" date="2017-08" db="EMBL/GenBank/DDBJ databases">
        <title>Acidophilic green algal genome provides insights into adaptation to an acidic environment.</title>
        <authorList>
            <person name="Hirooka S."/>
            <person name="Hirose Y."/>
            <person name="Kanesaki Y."/>
            <person name="Higuchi S."/>
            <person name="Fujiwara T."/>
            <person name="Onuma R."/>
            <person name="Era A."/>
            <person name="Ohbayashi R."/>
            <person name="Uzuka A."/>
            <person name="Nozaki H."/>
            <person name="Yoshikawa H."/>
            <person name="Miyagishima S.Y."/>
        </authorList>
    </citation>
    <scope>NUCLEOTIDE SEQUENCE [LARGE SCALE GENOMIC DNA]</scope>
    <source>
        <strain evidence="3 4">NIES-2499</strain>
    </source>
</reference>
<organism evidence="3 4">
    <name type="scientific">Chlamydomonas eustigma</name>
    <dbReference type="NCBI Taxonomy" id="1157962"/>
    <lineage>
        <taxon>Eukaryota</taxon>
        <taxon>Viridiplantae</taxon>
        <taxon>Chlorophyta</taxon>
        <taxon>core chlorophytes</taxon>
        <taxon>Chlorophyceae</taxon>
        <taxon>CS clade</taxon>
        <taxon>Chlamydomonadales</taxon>
        <taxon>Chlamydomonadaceae</taxon>
        <taxon>Chlamydomonas</taxon>
    </lineage>
</organism>
<evidence type="ECO:0000313" key="3">
    <source>
        <dbReference type="EMBL" id="GAX80395.1"/>
    </source>
</evidence>
<protein>
    <submittedName>
        <fullName evidence="3">Uncharacterized protein</fullName>
    </submittedName>
</protein>
<sequence length="246" mass="26669">MGDQQISTSAIQNEGSQNERRRETLEEGAGESYTEASDEQLDAEARAMLADLDSSQAEVQRMLADQKLHNVELGGLRDNLANELRELKEEAWKLELYGELEVLKHQLASLQELESDMDAAEAILDATEPGASPSRAIVAPSTASATETASAVSAALEEVDDSEEFNMDAITEMQSKLDEELAEMFAQLKAIKEEAATASARKQVLEAELRDLLAEHEADAALLDASQAEDAVAPEVVCMIVLPIPK</sequence>
<dbReference type="Proteomes" id="UP000232323">
    <property type="component" value="Unassembled WGS sequence"/>
</dbReference>
<dbReference type="AlphaFoldDB" id="A0A250XBC3"/>
<name>A0A250XBC3_9CHLO</name>
<evidence type="ECO:0000256" key="1">
    <source>
        <dbReference type="SAM" id="Coils"/>
    </source>
</evidence>
<feature type="compositionally biased region" description="Polar residues" evidence="2">
    <location>
        <begin position="1"/>
        <end position="16"/>
    </location>
</feature>
<feature type="coiled-coil region" evidence="1">
    <location>
        <begin position="174"/>
        <end position="215"/>
    </location>
</feature>
<feature type="coiled-coil region" evidence="1">
    <location>
        <begin position="70"/>
        <end position="123"/>
    </location>
</feature>
<comment type="caution">
    <text evidence="3">The sequence shown here is derived from an EMBL/GenBank/DDBJ whole genome shotgun (WGS) entry which is preliminary data.</text>
</comment>
<feature type="region of interest" description="Disordered" evidence="2">
    <location>
        <begin position="1"/>
        <end position="37"/>
    </location>
</feature>
<keyword evidence="1" id="KW-0175">Coiled coil</keyword>
<accession>A0A250XBC3</accession>
<evidence type="ECO:0000313" key="4">
    <source>
        <dbReference type="Proteomes" id="UP000232323"/>
    </source>
</evidence>
<dbReference type="OrthoDB" id="549228at2759"/>
<evidence type="ECO:0000256" key="2">
    <source>
        <dbReference type="SAM" id="MobiDB-lite"/>
    </source>
</evidence>
<proteinExistence type="predicted"/>
<dbReference type="EMBL" id="BEGY01000051">
    <property type="protein sequence ID" value="GAX80395.1"/>
    <property type="molecule type" value="Genomic_DNA"/>
</dbReference>
<keyword evidence="4" id="KW-1185">Reference proteome</keyword>